<evidence type="ECO:0000313" key="5">
    <source>
        <dbReference type="Proteomes" id="UP000282125"/>
    </source>
</evidence>
<gene>
    <name evidence="4" type="ORF">EG244_10365</name>
</gene>
<accession>A0A3P3DJN1</accession>
<feature type="domain" description="TraG N-terminal Proteobacteria" evidence="3">
    <location>
        <begin position="6"/>
        <end position="449"/>
    </location>
</feature>
<sequence>MEMVAYTFSDVILVTRILSQIAMIFDGGAFDVAAKLAAVIGLIVALFVSIFRGGQFTMATFFWPIMVAVLMILPRVDLVIEDKNGGLSRVDDLPIGFAAPISIITTIGAGLSDMLTENLGLEDTAITMDNGHLLALRAPLVYRQIITEEQFHGPAATFANGLSPVKDTMIYVDRCLKSQDKLPDVETKYSRINWRDFSTYRVTGYFMTVAASNGRAYECEEHYDLLMEGFESAEYQAALNAAVNEFFSKYQNDTTTGLRYQAALESVVSDLPRFYAGVAWANAVQRAPAHFVGAAGGGSHQAALDDALNQRREKNYGTAAIIFETMATTISFIEIWSLSVMPLVLLLMMIGPLGGKTAAKYFWMLVWVQFWYPTLLIVMGFLDASLDAIGITAFISISSVNSFLTEVTRLQDVGYLYLSLATALSMFLVFGTSSALATSMQRDMSGGEHYDPKKNAPDTLKRDPVNVFSSAYQYTPMSQGTAIATDANKLGDVTVSLGHGVSSGFSAAEVAAFAGTGSIGTSTGFNQAKGTSRLNSATSSQVASDATTVSNGLQYSFGTSTDAGTSVAGDRSVAVTSGTGVDKRITGSVSGGVSGGLGFGKGVAGSASAVLGAGAEVRFSDGYKESDSNKLGYNLGSAITSNTAGRVDGSRSVSESDTKSTINTAGVNESNQRTETATETQQASWSNSESETNSRQDMTFQRASQEFKLSEISSLMANNANAMSMTKQAVYDARLNQEVDQFMDSNERQLNQLFSGRNAEEARYAFAAHYVMQGLNGMLYADDTQTGQERRDAINAVSDDIMRFAGLGTAQGREAGPELSNLQSFDRVDPEQLRDAYMGAGRGFRLDGELVQNALKDLDPTMGKPAEVLDEMQRRIGAPFEDMTPGQLNGVLSAVSNRIEEQHGPIDANKLTFAESLKEKGFASTFFSTLLGSMSAVDRKAFESNYEDLAYSAGARYPDVTEGSADVVEQKADTMLNNYLSQQVEKGTIGGATDVATYMALSGLRAGADNVGDEVLAARFSTMLSKMEEADPVLASPETSSKLQALGASGFTNRDYMRGVAEYQLGALTQQLTHETGQEGLNASGAGVQWSKNPNPVGRGTLEGGGTTLPAGTKEDLILSFVGSLEAPRGYDDFERASARNPPAQPLTEMTIGEVMQWQDGRIRGVETRAAGRYQMTGGSDPEGTFVKAVRGAGLSESDRFTPEAQDRLGVYLLNARGLSNLSENGNVDGYAHSLSQEWAILPKMTGPNPEASYYDKVQGNRAGVSPDRVRAVLEKAAAAPSAQG</sequence>
<dbReference type="Gene3D" id="1.10.530.10">
    <property type="match status" value="1"/>
</dbReference>
<feature type="region of interest" description="Disordered" evidence="1">
    <location>
        <begin position="642"/>
        <end position="700"/>
    </location>
</feature>
<feature type="transmembrane region" description="Helical" evidence="2">
    <location>
        <begin position="56"/>
        <end position="73"/>
    </location>
</feature>
<dbReference type="InterPro" id="IPR023346">
    <property type="entry name" value="Lysozyme-like_dom_sf"/>
</dbReference>
<protein>
    <recommendedName>
        <fullName evidence="3">TraG N-terminal Proteobacteria domain-containing protein</fullName>
    </recommendedName>
</protein>
<keyword evidence="2" id="KW-1133">Transmembrane helix</keyword>
<evidence type="ECO:0000256" key="2">
    <source>
        <dbReference type="SAM" id="Phobius"/>
    </source>
</evidence>
<evidence type="ECO:0000313" key="4">
    <source>
        <dbReference type="EMBL" id="RRH74479.1"/>
    </source>
</evidence>
<dbReference type="SUPFAM" id="SSF53955">
    <property type="entry name" value="Lysozyme-like"/>
    <property type="match status" value="1"/>
</dbReference>
<keyword evidence="5" id="KW-1185">Reference proteome</keyword>
<proteinExistence type="predicted"/>
<dbReference type="OrthoDB" id="7851400at2"/>
<dbReference type="InterPro" id="IPR012931">
    <property type="entry name" value="TraG_N_Proteobacteria"/>
</dbReference>
<comment type="caution">
    <text evidence="4">The sequence shown here is derived from an EMBL/GenBank/DDBJ whole genome shotgun (WGS) entry which is preliminary data.</text>
</comment>
<dbReference type="Pfam" id="PF07916">
    <property type="entry name" value="TraG_N"/>
    <property type="match status" value="1"/>
</dbReference>
<feature type="transmembrane region" description="Helical" evidence="2">
    <location>
        <begin position="32"/>
        <end position="50"/>
    </location>
</feature>
<reference evidence="4 5" key="1">
    <citation type="submission" date="2018-11" db="EMBL/GenBank/DDBJ databases">
        <title>Gemmobacter sp. nov., YIM 102744-1 draft genome.</title>
        <authorList>
            <person name="Li G."/>
            <person name="Jiang Y."/>
        </authorList>
    </citation>
    <scope>NUCLEOTIDE SEQUENCE [LARGE SCALE GENOMIC DNA]</scope>
    <source>
        <strain evidence="4 5">YIM 102744-1</strain>
    </source>
</reference>
<keyword evidence="2" id="KW-0472">Membrane</keyword>
<evidence type="ECO:0000256" key="1">
    <source>
        <dbReference type="SAM" id="MobiDB-lite"/>
    </source>
</evidence>
<feature type="transmembrane region" description="Helical" evidence="2">
    <location>
        <begin position="335"/>
        <end position="354"/>
    </location>
</feature>
<dbReference type="EMBL" id="RRAZ01000013">
    <property type="protein sequence ID" value="RRH74479.1"/>
    <property type="molecule type" value="Genomic_DNA"/>
</dbReference>
<organism evidence="4 5">
    <name type="scientific">Falsigemmobacter faecalis</name>
    <dbReference type="NCBI Taxonomy" id="2488730"/>
    <lineage>
        <taxon>Bacteria</taxon>
        <taxon>Pseudomonadati</taxon>
        <taxon>Pseudomonadota</taxon>
        <taxon>Alphaproteobacteria</taxon>
        <taxon>Rhodobacterales</taxon>
        <taxon>Paracoccaceae</taxon>
        <taxon>Falsigemmobacter</taxon>
    </lineage>
</organism>
<feature type="transmembrane region" description="Helical" evidence="2">
    <location>
        <begin position="416"/>
        <end position="437"/>
    </location>
</feature>
<dbReference type="RefSeq" id="WP_124964934.1">
    <property type="nucleotide sequence ID" value="NZ_RRAZ01000013.1"/>
</dbReference>
<name>A0A3P3DJN1_9RHOB</name>
<feature type="compositionally biased region" description="Polar residues" evidence="1">
    <location>
        <begin position="651"/>
        <end position="673"/>
    </location>
</feature>
<feature type="transmembrane region" description="Helical" evidence="2">
    <location>
        <begin position="361"/>
        <end position="382"/>
    </location>
</feature>
<feature type="compositionally biased region" description="Polar residues" evidence="1">
    <location>
        <begin position="684"/>
        <end position="700"/>
    </location>
</feature>
<feature type="transmembrane region" description="Helical" evidence="2">
    <location>
        <begin position="388"/>
        <end position="404"/>
    </location>
</feature>
<dbReference type="Proteomes" id="UP000282125">
    <property type="component" value="Unassembled WGS sequence"/>
</dbReference>
<keyword evidence="2" id="KW-0812">Transmembrane</keyword>
<evidence type="ECO:0000259" key="3">
    <source>
        <dbReference type="Pfam" id="PF07916"/>
    </source>
</evidence>
<feature type="compositionally biased region" description="Low complexity" evidence="1">
    <location>
        <begin position="674"/>
        <end position="683"/>
    </location>
</feature>